<reference evidence="3" key="2">
    <citation type="journal article" date="2014" name="BMC Genomics">
        <title>A genomic perspective to assessing quality of mass-reared SIT flies used in Mediterranean fruit fly (Ceratitis capitata) eradication in California.</title>
        <authorList>
            <person name="Calla B."/>
            <person name="Hall B."/>
            <person name="Hou S."/>
            <person name="Geib S.M."/>
        </authorList>
    </citation>
    <scope>NUCLEOTIDE SEQUENCE</scope>
</reference>
<dbReference type="Proteomes" id="UP000606786">
    <property type="component" value="Unassembled WGS sequence"/>
</dbReference>
<feature type="region of interest" description="Disordered" evidence="1">
    <location>
        <begin position="47"/>
        <end position="142"/>
    </location>
</feature>
<sequence>MKRNDSQFSHYPSPGRDSPPRLRQRLSQGSKFHEIFNKICAIEKHLFKENKEKPHSNSNAPENQASETASESGNLEIDVVNVENDGMSLDCSLLTPDSLLTGEEDMEEYEEEFEEGEDGEEGEEGEEDEEGEEGEELDEGLYDDGAINEESVYSSLPQDLLNEYELAALEYSAINAEWRNGSPKDCRIQKRLEYPEADITSNFISDQNRNANPEIPSLTASDNGPTTSRRACESLASLQETAWMHQPNFQPSTAYGTEPVDNTNLFKQPALRKEYQKLLRQTYFLTKRAK</sequence>
<dbReference type="KEGG" id="ccat:101455595"/>
<feature type="compositionally biased region" description="Polar residues" evidence="1">
    <location>
        <begin position="218"/>
        <end position="228"/>
    </location>
</feature>
<feature type="compositionally biased region" description="Polar residues" evidence="1">
    <location>
        <begin position="1"/>
        <end position="10"/>
    </location>
</feature>
<organism evidence="3">
    <name type="scientific">Ceratitis capitata</name>
    <name type="common">Mediterranean fruit fly</name>
    <name type="synonym">Tephritis capitata</name>
    <dbReference type="NCBI Taxonomy" id="7213"/>
    <lineage>
        <taxon>Eukaryota</taxon>
        <taxon>Metazoa</taxon>
        <taxon>Ecdysozoa</taxon>
        <taxon>Arthropoda</taxon>
        <taxon>Hexapoda</taxon>
        <taxon>Insecta</taxon>
        <taxon>Pterygota</taxon>
        <taxon>Neoptera</taxon>
        <taxon>Endopterygota</taxon>
        <taxon>Diptera</taxon>
        <taxon>Brachycera</taxon>
        <taxon>Muscomorpha</taxon>
        <taxon>Tephritoidea</taxon>
        <taxon>Tephritidae</taxon>
        <taxon>Ceratitis</taxon>
        <taxon>Ceratitis</taxon>
    </lineage>
</organism>
<feature type="region of interest" description="Disordered" evidence="1">
    <location>
        <begin position="206"/>
        <end position="228"/>
    </location>
</feature>
<dbReference type="EMBL" id="GAMC01021702">
    <property type="protein sequence ID" value="JAB84853.1"/>
    <property type="molecule type" value="mRNA"/>
</dbReference>
<reference evidence="2" key="3">
    <citation type="submission" date="2020-11" db="EMBL/GenBank/DDBJ databases">
        <authorList>
            <person name="Whitehead M."/>
        </authorList>
    </citation>
    <scope>NUCLEOTIDE SEQUENCE</scope>
    <source>
        <strain evidence="2">EGII</strain>
    </source>
</reference>
<dbReference type="AlphaFoldDB" id="W8AJJ8"/>
<name>W8AJJ8_CERCA</name>
<proteinExistence type="evidence at transcript level"/>
<accession>W8AJJ8</accession>
<feature type="compositionally biased region" description="Acidic residues" evidence="1">
    <location>
        <begin position="102"/>
        <end position="142"/>
    </location>
</feature>
<evidence type="ECO:0000313" key="3">
    <source>
        <dbReference type="EMBL" id="JAB84853.1"/>
    </source>
</evidence>
<keyword evidence="4" id="KW-1185">Reference proteome</keyword>
<protein>
    <submittedName>
        <fullName evidence="2">(Mediterranean fruit fly) hypothetical protein</fullName>
    </submittedName>
</protein>
<dbReference type="EMBL" id="CAJHJT010000056">
    <property type="protein sequence ID" value="CAD7014451.1"/>
    <property type="molecule type" value="Genomic_DNA"/>
</dbReference>
<feature type="region of interest" description="Disordered" evidence="1">
    <location>
        <begin position="1"/>
        <end position="28"/>
    </location>
</feature>
<gene>
    <name evidence="2" type="ORF">CCAP1982_LOCUS22447</name>
</gene>
<reference evidence="3" key="1">
    <citation type="submission" date="2013-07" db="EMBL/GenBank/DDBJ databases">
        <authorList>
            <person name="Geib S."/>
        </authorList>
    </citation>
    <scope>NUCLEOTIDE SEQUENCE</scope>
</reference>
<evidence type="ECO:0000313" key="4">
    <source>
        <dbReference type="Proteomes" id="UP000606786"/>
    </source>
</evidence>
<evidence type="ECO:0000256" key="1">
    <source>
        <dbReference type="SAM" id="MobiDB-lite"/>
    </source>
</evidence>
<feature type="compositionally biased region" description="Polar residues" evidence="1">
    <location>
        <begin position="56"/>
        <end position="73"/>
    </location>
</feature>
<evidence type="ECO:0000313" key="2">
    <source>
        <dbReference type="EMBL" id="CAD7014451.1"/>
    </source>
</evidence>